<dbReference type="Gene3D" id="3.40.50.720">
    <property type="entry name" value="NAD(P)-binding Rossmann-like Domain"/>
    <property type="match status" value="1"/>
</dbReference>
<reference evidence="3 4" key="1">
    <citation type="journal article" date="2014" name="Nat. Commun.">
        <title>Molecular traces of alternative social organization in a termite genome.</title>
        <authorList>
            <person name="Terrapon N."/>
            <person name="Li C."/>
            <person name="Robertson H.M."/>
            <person name="Ji L."/>
            <person name="Meng X."/>
            <person name="Booth W."/>
            <person name="Chen Z."/>
            <person name="Childers C.P."/>
            <person name="Glastad K.M."/>
            <person name="Gokhale K."/>
            <person name="Gowin J."/>
            <person name="Gronenberg W."/>
            <person name="Hermansen R.A."/>
            <person name="Hu H."/>
            <person name="Hunt B.G."/>
            <person name="Huylmans A.K."/>
            <person name="Khalil S.M."/>
            <person name="Mitchell R.D."/>
            <person name="Munoz-Torres M.C."/>
            <person name="Mustard J.A."/>
            <person name="Pan H."/>
            <person name="Reese J.T."/>
            <person name="Scharf M.E."/>
            <person name="Sun F."/>
            <person name="Vogel H."/>
            <person name="Xiao J."/>
            <person name="Yang W."/>
            <person name="Yang Z."/>
            <person name="Yang Z."/>
            <person name="Zhou J."/>
            <person name="Zhu J."/>
            <person name="Brent C.S."/>
            <person name="Elsik C.G."/>
            <person name="Goodisman M.A."/>
            <person name="Liberles D.A."/>
            <person name="Roe R.M."/>
            <person name="Vargo E.L."/>
            <person name="Vilcinskas A."/>
            <person name="Wang J."/>
            <person name="Bornberg-Bauer E."/>
            <person name="Korb J."/>
            <person name="Zhang G."/>
            <person name="Liebig J."/>
        </authorList>
    </citation>
    <scope>NUCLEOTIDE SEQUENCE [LARGE SCALE GENOMIC DNA]</scope>
    <source>
        <tissue evidence="3">Whole organism</tissue>
    </source>
</reference>
<keyword evidence="2" id="KW-0560">Oxidoreductase</keyword>
<dbReference type="eggNOG" id="KOG1205">
    <property type="taxonomic scope" value="Eukaryota"/>
</dbReference>
<protein>
    <submittedName>
        <fullName evidence="3">Dehydrogenase/reductase SDR family member 11</fullName>
    </submittedName>
</protein>
<evidence type="ECO:0000256" key="1">
    <source>
        <dbReference type="ARBA" id="ARBA00006484"/>
    </source>
</evidence>
<dbReference type="GO" id="GO:0016491">
    <property type="term" value="F:oxidoreductase activity"/>
    <property type="evidence" value="ECO:0007669"/>
    <property type="project" value="UniProtKB-KW"/>
</dbReference>
<dbReference type="SUPFAM" id="SSF51735">
    <property type="entry name" value="NAD(P)-binding Rossmann-fold domains"/>
    <property type="match status" value="1"/>
</dbReference>
<evidence type="ECO:0000313" key="3">
    <source>
        <dbReference type="EMBL" id="KDR21376.1"/>
    </source>
</evidence>
<dbReference type="InterPro" id="IPR020904">
    <property type="entry name" value="Sc_DH/Rdtase_CS"/>
</dbReference>
<name>A0A067RBW2_ZOONE</name>
<dbReference type="Proteomes" id="UP000027135">
    <property type="component" value="Unassembled WGS sequence"/>
</dbReference>
<dbReference type="PRINTS" id="PR00081">
    <property type="entry name" value="GDHRDH"/>
</dbReference>
<dbReference type="InterPro" id="IPR036291">
    <property type="entry name" value="NAD(P)-bd_dom_sf"/>
</dbReference>
<dbReference type="EMBL" id="KK852559">
    <property type="protein sequence ID" value="KDR21376.1"/>
    <property type="molecule type" value="Genomic_DNA"/>
</dbReference>
<dbReference type="InParanoid" id="A0A067RBW2"/>
<dbReference type="InterPro" id="IPR002347">
    <property type="entry name" value="SDR_fam"/>
</dbReference>
<dbReference type="PANTHER" id="PTHR43115">
    <property type="entry name" value="DEHYDROGENASE/REDUCTASE SDR FAMILY MEMBER 11"/>
    <property type="match status" value="1"/>
</dbReference>
<sequence length="122" mass="13498">MRRRNAKYGHIFNLCSTLAHMVHPFGPLHFYAATKHAVSALTDGLRQELTEVNTRIRVTSISPGLVKSNIFKTCLGPDIHETVYKKPSLDPSDVASAIEYALSSPTHVQVNEIVIKPMESLA</sequence>
<dbReference type="PANTHER" id="PTHR43115:SF4">
    <property type="entry name" value="DEHYDROGENASE_REDUCTASE SDR FAMILY MEMBER 11"/>
    <property type="match status" value="1"/>
</dbReference>
<comment type="similarity">
    <text evidence="1">Belongs to the short-chain dehydrogenases/reductases (SDR) family.</text>
</comment>
<gene>
    <name evidence="3" type="ORF">L798_03152</name>
</gene>
<keyword evidence="4" id="KW-1185">Reference proteome</keyword>
<evidence type="ECO:0000256" key="2">
    <source>
        <dbReference type="ARBA" id="ARBA00023002"/>
    </source>
</evidence>
<dbReference type="Pfam" id="PF00106">
    <property type="entry name" value="adh_short"/>
    <property type="match status" value="1"/>
</dbReference>
<organism evidence="3 4">
    <name type="scientific">Zootermopsis nevadensis</name>
    <name type="common">Dampwood termite</name>
    <dbReference type="NCBI Taxonomy" id="136037"/>
    <lineage>
        <taxon>Eukaryota</taxon>
        <taxon>Metazoa</taxon>
        <taxon>Ecdysozoa</taxon>
        <taxon>Arthropoda</taxon>
        <taxon>Hexapoda</taxon>
        <taxon>Insecta</taxon>
        <taxon>Pterygota</taxon>
        <taxon>Neoptera</taxon>
        <taxon>Polyneoptera</taxon>
        <taxon>Dictyoptera</taxon>
        <taxon>Blattodea</taxon>
        <taxon>Blattoidea</taxon>
        <taxon>Termitoidae</taxon>
        <taxon>Termopsidae</taxon>
        <taxon>Zootermopsis</taxon>
    </lineage>
</organism>
<dbReference type="STRING" id="136037.A0A067RBW2"/>
<evidence type="ECO:0000313" key="4">
    <source>
        <dbReference type="Proteomes" id="UP000027135"/>
    </source>
</evidence>
<accession>A0A067RBW2</accession>
<dbReference type="AlphaFoldDB" id="A0A067RBW2"/>
<proteinExistence type="inferred from homology"/>
<dbReference type="OMA" id="HAGLNIK"/>
<dbReference type="PROSITE" id="PS00061">
    <property type="entry name" value="ADH_SHORT"/>
    <property type="match status" value="1"/>
</dbReference>